<comment type="caution">
    <text evidence="14">The sequence shown here is derived from an EMBL/GenBank/DDBJ whole genome shotgun (WGS) entry which is preliminary data.</text>
</comment>
<keyword evidence="15" id="KW-1185">Reference proteome</keyword>
<keyword evidence="5 13" id="KW-1003">Cell membrane</keyword>
<evidence type="ECO:0000256" key="3">
    <source>
        <dbReference type="ARBA" id="ARBA00021714"/>
    </source>
</evidence>
<evidence type="ECO:0000256" key="2">
    <source>
        <dbReference type="ARBA" id="ARBA00006257"/>
    </source>
</evidence>
<dbReference type="NCBIfam" id="TIGR01103">
    <property type="entry name" value="fliP"/>
    <property type="match status" value="1"/>
</dbReference>
<dbReference type="AlphaFoldDB" id="A0AAE3G4D0"/>
<evidence type="ECO:0000256" key="9">
    <source>
        <dbReference type="ARBA" id="ARBA00022989"/>
    </source>
</evidence>
<evidence type="ECO:0000256" key="8">
    <source>
        <dbReference type="ARBA" id="ARBA00022927"/>
    </source>
</evidence>
<feature type="transmembrane region" description="Helical" evidence="13">
    <location>
        <begin position="59"/>
        <end position="90"/>
    </location>
</feature>
<evidence type="ECO:0000313" key="14">
    <source>
        <dbReference type="EMBL" id="MCP1675595.1"/>
    </source>
</evidence>
<dbReference type="EMBL" id="JALJXV010000006">
    <property type="protein sequence ID" value="MCP1675595.1"/>
    <property type="molecule type" value="Genomic_DNA"/>
</dbReference>
<dbReference type="GO" id="GO:0005886">
    <property type="term" value="C:plasma membrane"/>
    <property type="evidence" value="ECO:0007669"/>
    <property type="project" value="UniProtKB-SubCell"/>
</dbReference>
<keyword evidence="6 13" id="KW-0812">Transmembrane</keyword>
<dbReference type="PANTHER" id="PTHR30587">
    <property type="entry name" value="FLAGELLAR BIOSYNTHETIC PROTEIN FLIP"/>
    <property type="match status" value="1"/>
</dbReference>
<accession>A0AAE3G4D0</accession>
<evidence type="ECO:0000256" key="6">
    <source>
        <dbReference type="ARBA" id="ARBA00022692"/>
    </source>
</evidence>
<dbReference type="InterPro" id="IPR005838">
    <property type="entry name" value="T3SS_IM_P"/>
</dbReference>
<keyword evidence="10 13" id="KW-0472">Membrane</keyword>
<feature type="transmembrane region" description="Helical" evidence="13">
    <location>
        <begin position="201"/>
        <end position="227"/>
    </location>
</feature>
<dbReference type="PRINTS" id="PR01302">
    <property type="entry name" value="TYPE3IMPPROT"/>
</dbReference>
<keyword evidence="14" id="KW-0282">Flagellum</keyword>
<dbReference type="PROSITE" id="PS01060">
    <property type="entry name" value="FLIP_1"/>
    <property type="match status" value="1"/>
</dbReference>
<evidence type="ECO:0000256" key="13">
    <source>
        <dbReference type="RuleBase" id="RU362069"/>
    </source>
</evidence>
<keyword evidence="14" id="KW-0969">Cilium</keyword>
<gene>
    <name evidence="13" type="primary">fliP</name>
    <name evidence="14" type="ORF">J2T57_002745</name>
</gene>
<evidence type="ECO:0000256" key="11">
    <source>
        <dbReference type="ARBA" id="ARBA00023143"/>
    </source>
</evidence>
<keyword evidence="4 13" id="KW-0813">Transport</keyword>
<proteinExistence type="inferred from homology"/>
<protein>
    <recommendedName>
        <fullName evidence="3 13">Flagellar biosynthetic protein FliP</fullName>
    </recommendedName>
</protein>
<evidence type="ECO:0000256" key="7">
    <source>
        <dbReference type="ARBA" id="ARBA00022795"/>
    </source>
</evidence>
<comment type="subcellular location">
    <subcellularLocation>
        <location evidence="13">Cell membrane</location>
        <topology evidence="13">Multi-pass membrane protein</topology>
    </subcellularLocation>
    <subcellularLocation>
        <location evidence="13">Bacterial flagellum basal body</location>
    </subcellularLocation>
</comment>
<keyword evidence="12 13" id="KW-1006">Bacterial flagellum protein export</keyword>
<reference evidence="14" key="1">
    <citation type="submission" date="2022-03" db="EMBL/GenBank/DDBJ databases">
        <title>Genomic Encyclopedia of Type Strains, Phase III (KMG-III): the genomes of soil and plant-associated and newly described type strains.</title>
        <authorList>
            <person name="Whitman W."/>
        </authorList>
    </citation>
    <scope>NUCLEOTIDE SEQUENCE</scope>
    <source>
        <strain evidence="14">ANL 6-2</strain>
    </source>
</reference>
<dbReference type="PRINTS" id="PR00951">
    <property type="entry name" value="FLGBIOSNFLIP"/>
</dbReference>
<evidence type="ECO:0000256" key="10">
    <source>
        <dbReference type="ARBA" id="ARBA00023136"/>
    </source>
</evidence>
<evidence type="ECO:0000256" key="1">
    <source>
        <dbReference type="ARBA" id="ARBA00003663"/>
    </source>
</evidence>
<dbReference type="InterPro" id="IPR005837">
    <property type="entry name" value="FliP"/>
</dbReference>
<keyword evidence="9 13" id="KW-1133">Transmembrane helix</keyword>
<keyword evidence="11" id="KW-0975">Bacterial flagellum</keyword>
<feature type="transmembrane region" description="Helical" evidence="13">
    <location>
        <begin position="102"/>
        <end position="121"/>
    </location>
</feature>
<dbReference type="NCBIfam" id="NF009438">
    <property type="entry name" value="PRK12797.1"/>
    <property type="match status" value="1"/>
</dbReference>
<dbReference type="GO" id="GO:0044781">
    <property type="term" value="P:bacterial-type flagellum organization"/>
    <property type="evidence" value="ECO:0007669"/>
    <property type="project" value="UniProtKB-UniRule"/>
</dbReference>
<dbReference type="Proteomes" id="UP001205843">
    <property type="component" value="Unassembled WGS sequence"/>
</dbReference>
<feature type="transmembrane region" description="Helical" evidence="13">
    <location>
        <begin position="239"/>
        <end position="260"/>
    </location>
</feature>
<dbReference type="PANTHER" id="PTHR30587:SF0">
    <property type="entry name" value="FLAGELLAR BIOSYNTHETIC PROTEIN FLIP"/>
    <property type="match status" value="1"/>
</dbReference>
<evidence type="ECO:0000256" key="5">
    <source>
        <dbReference type="ARBA" id="ARBA00022475"/>
    </source>
</evidence>
<sequence length="261" mass="28506">MRQLQLLKRLTAPWRRVAVPLLAVSALLVPATGMAQVGGLDAITVTESDEGTSYSISLQVLALMTVLTLLPAAMLMMTAFTRIIVVLGILRNAIGTASTPSNQVLVGLAFFLTLFIMWPVFEQVYYEAAEPYMAEEMAADEAMQAALQPFRDFMAGQTRQEDLAMFMRISDNGPVASIDEVPFSVLVPAFVTSELKTAFQIGFILFLPFLIIDLVVSSTLMSMGMLMLSPMIISLPFKIMLFVLVDGWSLIMGTLAASFVT</sequence>
<keyword evidence="7 13" id="KW-1005">Bacterial flagellum biogenesis</keyword>
<dbReference type="GO" id="GO:0009425">
    <property type="term" value="C:bacterial-type flagellum basal body"/>
    <property type="evidence" value="ECO:0007669"/>
    <property type="project" value="UniProtKB-SubCell"/>
</dbReference>
<evidence type="ECO:0000313" key="15">
    <source>
        <dbReference type="Proteomes" id="UP001205843"/>
    </source>
</evidence>
<evidence type="ECO:0000256" key="4">
    <source>
        <dbReference type="ARBA" id="ARBA00022448"/>
    </source>
</evidence>
<dbReference type="GO" id="GO:0009306">
    <property type="term" value="P:protein secretion"/>
    <property type="evidence" value="ECO:0007669"/>
    <property type="project" value="UniProtKB-UniRule"/>
</dbReference>
<dbReference type="PROSITE" id="PS01061">
    <property type="entry name" value="FLIP_2"/>
    <property type="match status" value="1"/>
</dbReference>
<organism evidence="14 15">
    <name type="scientific">Natronocella acetinitrilica</name>
    <dbReference type="NCBI Taxonomy" id="414046"/>
    <lineage>
        <taxon>Bacteria</taxon>
        <taxon>Pseudomonadati</taxon>
        <taxon>Pseudomonadota</taxon>
        <taxon>Gammaproteobacteria</taxon>
        <taxon>Chromatiales</taxon>
        <taxon>Ectothiorhodospiraceae</taxon>
        <taxon>Natronocella</taxon>
    </lineage>
</organism>
<keyword evidence="8 13" id="KW-0653">Protein transport</keyword>
<dbReference type="Pfam" id="PF00813">
    <property type="entry name" value="FliP"/>
    <property type="match status" value="1"/>
</dbReference>
<evidence type="ECO:0000256" key="12">
    <source>
        <dbReference type="ARBA" id="ARBA00023225"/>
    </source>
</evidence>
<comment type="similarity">
    <text evidence="2 13">Belongs to the FliP/MopC/SpaP family.</text>
</comment>
<comment type="function">
    <text evidence="1 13">Plays a role in the flagellum-specific transport system.</text>
</comment>
<name>A0AAE3G4D0_9GAMM</name>
<keyword evidence="14" id="KW-0966">Cell projection</keyword>